<proteinExistence type="predicted"/>
<organism evidence="4 5">
    <name type="scientific">Flavobacterium humi</name>
    <dbReference type="NCBI Taxonomy" id="2562683"/>
    <lineage>
        <taxon>Bacteria</taxon>
        <taxon>Pseudomonadati</taxon>
        <taxon>Bacteroidota</taxon>
        <taxon>Flavobacteriia</taxon>
        <taxon>Flavobacteriales</taxon>
        <taxon>Flavobacteriaceae</taxon>
        <taxon>Flavobacterium</taxon>
    </lineage>
</organism>
<accession>A0A4Z0LB37</accession>
<keyword evidence="5" id="KW-1185">Reference proteome</keyword>
<evidence type="ECO:0000256" key="2">
    <source>
        <dbReference type="ARBA" id="ARBA00023136"/>
    </source>
</evidence>
<evidence type="ECO:0000256" key="3">
    <source>
        <dbReference type="ARBA" id="ARBA00023237"/>
    </source>
</evidence>
<name>A0A4Z0LB37_9FLAO</name>
<keyword evidence="4" id="KW-0675">Receptor</keyword>
<comment type="caution">
    <text evidence="4">The sequence shown here is derived from an EMBL/GenBank/DDBJ whole genome shotgun (WGS) entry which is preliminary data.</text>
</comment>
<dbReference type="Proteomes" id="UP000297407">
    <property type="component" value="Unassembled WGS sequence"/>
</dbReference>
<keyword evidence="2" id="KW-0472">Membrane</keyword>
<reference evidence="4 5" key="1">
    <citation type="submission" date="2019-04" db="EMBL/GenBank/DDBJ databases">
        <title>Flavobacterium sp. strain DS2-A Genome sequencing and assembly.</title>
        <authorList>
            <person name="Kim I."/>
        </authorList>
    </citation>
    <scope>NUCLEOTIDE SEQUENCE [LARGE SCALE GENOMIC DNA]</scope>
    <source>
        <strain evidence="4 5">DS2-A</strain>
    </source>
</reference>
<evidence type="ECO:0000313" key="5">
    <source>
        <dbReference type="Proteomes" id="UP000297407"/>
    </source>
</evidence>
<protein>
    <submittedName>
        <fullName evidence="4">TonB-dependent receptor</fullName>
    </submittedName>
</protein>
<dbReference type="SUPFAM" id="SSF56935">
    <property type="entry name" value="Porins"/>
    <property type="match status" value="1"/>
</dbReference>
<dbReference type="RefSeq" id="WP_135525207.1">
    <property type="nucleotide sequence ID" value="NZ_SRLH01000002.1"/>
</dbReference>
<dbReference type="InterPro" id="IPR036942">
    <property type="entry name" value="Beta-barrel_TonB_sf"/>
</dbReference>
<sequence length="587" mass="65927">MKNTIIIILLITFQFSFAQKKDENIGTEVVNVVKPYSPTISDAFKIKETPSLDDNETSKKEEIKYQIFSFPVASTFTPSKGKAAGVDKAKQEKLYPNYATLGIGNYGTINGELFVTHKLDKYQYIGGMFRHLSSQGGIKGTLLDDKFGETSANVMYGYSRKDITFKADLGIKNEAYNWYGMPLENPNFSNVQIDTIHPKHSYTTIKLGSELAVSHSFFEKANVNFIAFSDNYGSKENRFIIKPAFNFDFGDTSVKTKFNLDYLNTTFDTSYLLQYPVAGVATNIQKSNLIFSANPSFQILKDDLSVELGAEVTYYSVMKDVFAGVKTDADSDFFIYPKVKASYKVVGDLMIAFAGAEGGLKQNSYADFAAENKFLSPTLAIRPTDNQYDIYAGLRGKLASALAYTVKASYTSSQYKALFKSNPYLSAPSENYSYGNSFDVVYDNVKTLSFYGELKADVNKNVTLGLTAEVNDYTTDEQEEAWNLPMLKAAFTTDFNIGKKWYAGTQLYFVGERKDAFTNYQLFPNPDAVQTLDSYFDINAHIGYKYNERLTFFLRGNNLASQNYNRWLNYPVQGAQVVGGANYKFDF</sequence>
<evidence type="ECO:0000256" key="1">
    <source>
        <dbReference type="ARBA" id="ARBA00004442"/>
    </source>
</evidence>
<keyword evidence="3" id="KW-0998">Cell outer membrane</keyword>
<dbReference type="AlphaFoldDB" id="A0A4Z0LB37"/>
<dbReference type="EMBL" id="SRLH01000002">
    <property type="protein sequence ID" value="TGD58897.1"/>
    <property type="molecule type" value="Genomic_DNA"/>
</dbReference>
<gene>
    <name evidence="4" type="ORF">E4635_03330</name>
</gene>
<evidence type="ECO:0000313" key="4">
    <source>
        <dbReference type="EMBL" id="TGD58897.1"/>
    </source>
</evidence>
<dbReference type="Gene3D" id="2.40.170.20">
    <property type="entry name" value="TonB-dependent receptor, beta-barrel domain"/>
    <property type="match status" value="1"/>
</dbReference>
<comment type="subcellular location">
    <subcellularLocation>
        <location evidence="1">Cell outer membrane</location>
    </subcellularLocation>
</comment>
<dbReference type="OrthoDB" id="1264254at2"/>
<dbReference type="GO" id="GO:0009279">
    <property type="term" value="C:cell outer membrane"/>
    <property type="evidence" value="ECO:0007669"/>
    <property type="project" value="UniProtKB-SubCell"/>
</dbReference>